<proteinExistence type="predicted"/>
<dbReference type="RefSeq" id="WP_123932460.1">
    <property type="nucleotide sequence ID" value="NZ_JBPSDP010000018.1"/>
</dbReference>
<dbReference type="InterPro" id="IPR001647">
    <property type="entry name" value="HTH_TetR"/>
</dbReference>
<keyword evidence="1 2" id="KW-0238">DNA-binding</keyword>
<dbReference type="OrthoDB" id="3218408at2"/>
<organism evidence="4 5">
    <name type="scientific">Gordonia oryzae</name>
    <dbReference type="NCBI Taxonomy" id="2487349"/>
    <lineage>
        <taxon>Bacteria</taxon>
        <taxon>Bacillati</taxon>
        <taxon>Actinomycetota</taxon>
        <taxon>Actinomycetes</taxon>
        <taxon>Mycobacteriales</taxon>
        <taxon>Gordoniaceae</taxon>
        <taxon>Gordonia</taxon>
    </lineage>
</organism>
<dbReference type="InterPro" id="IPR009057">
    <property type="entry name" value="Homeodomain-like_sf"/>
</dbReference>
<dbReference type="GO" id="GO:0003677">
    <property type="term" value="F:DNA binding"/>
    <property type="evidence" value="ECO:0007669"/>
    <property type="project" value="UniProtKB-UniRule"/>
</dbReference>
<sequence>MAPTASRETYFETGLAVLSSAGYGSLKLSEVCRRLGVTTGSFYHFFRNWADYTDQLLEFWFDSHTRVEVAEVLAQPDPATRLDSLLAYGLSLPYGAEGAIRIWGAIDPKVHAVVSAVDNRRYQLVHDVVSPILGDESARRYASWAVFLMTGYEQTTLTRDVAVLEWAAQQLLESLRREAAIATGAARRR</sequence>
<dbReference type="EMBL" id="RKMH01000017">
    <property type="protein sequence ID" value="RPA57332.1"/>
    <property type="molecule type" value="Genomic_DNA"/>
</dbReference>
<dbReference type="AlphaFoldDB" id="A0A3N4G307"/>
<name>A0A3N4G307_9ACTN</name>
<evidence type="ECO:0000256" key="1">
    <source>
        <dbReference type="ARBA" id="ARBA00023125"/>
    </source>
</evidence>
<reference evidence="4 5" key="1">
    <citation type="submission" date="2018-11" db="EMBL/GenBank/DDBJ databases">
        <title>Draft genome sequence of Gordonia sp. RS15-1S isolated from rice stems.</title>
        <authorList>
            <person name="Muangham S."/>
        </authorList>
    </citation>
    <scope>NUCLEOTIDE SEQUENCE [LARGE SCALE GENOMIC DNA]</scope>
    <source>
        <strain evidence="4 5">RS15-1S</strain>
    </source>
</reference>
<keyword evidence="5" id="KW-1185">Reference proteome</keyword>
<feature type="DNA-binding region" description="H-T-H motif" evidence="2">
    <location>
        <begin position="27"/>
        <end position="46"/>
    </location>
</feature>
<dbReference type="PROSITE" id="PS50977">
    <property type="entry name" value="HTH_TETR_2"/>
    <property type="match status" value="1"/>
</dbReference>
<dbReference type="SUPFAM" id="SSF46689">
    <property type="entry name" value="Homeodomain-like"/>
    <property type="match status" value="1"/>
</dbReference>
<dbReference type="Gene3D" id="1.10.357.10">
    <property type="entry name" value="Tetracycline Repressor, domain 2"/>
    <property type="match status" value="1"/>
</dbReference>
<evidence type="ECO:0000313" key="5">
    <source>
        <dbReference type="Proteomes" id="UP000267536"/>
    </source>
</evidence>
<evidence type="ECO:0000256" key="2">
    <source>
        <dbReference type="PROSITE-ProRule" id="PRU00335"/>
    </source>
</evidence>
<protein>
    <submittedName>
        <fullName evidence="4">TetR/AcrR family transcriptional regulator</fullName>
    </submittedName>
</protein>
<dbReference type="Proteomes" id="UP000267536">
    <property type="component" value="Unassembled WGS sequence"/>
</dbReference>
<evidence type="ECO:0000313" key="4">
    <source>
        <dbReference type="EMBL" id="RPA57332.1"/>
    </source>
</evidence>
<accession>A0A3N4G307</accession>
<dbReference type="Pfam" id="PF00440">
    <property type="entry name" value="TetR_N"/>
    <property type="match status" value="1"/>
</dbReference>
<comment type="caution">
    <text evidence="4">The sequence shown here is derived from an EMBL/GenBank/DDBJ whole genome shotgun (WGS) entry which is preliminary data.</text>
</comment>
<feature type="domain" description="HTH tetR-type" evidence="3">
    <location>
        <begin position="4"/>
        <end position="64"/>
    </location>
</feature>
<evidence type="ECO:0000259" key="3">
    <source>
        <dbReference type="PROSITE" id="PS50977"/>
    </source>
</evidence>
<gene>
    <name evidence="4" type="ORF">EF294_18940</name>
</gene>